<organism evidence="4 5">
    <name type="scientific">Dialister micraerophilus UPII 345-E</name>
    <dbReference type="NCBI Taxonomy" id="910314"/>
    <lineage>
        <taxon>Bacteria</taxon>
        <taxon>Bacillati</taxon>
        <taxon>Bacillota</taxon>
        <taxon>Negativicutes</taxon>
        <taxon>Veillonellales</taxon>
        <taxon>Veillonellaceae</taxon>
        <taxon>Dialister</taxon>
    </lineage>
</organism>
<dbReference type="GO" id="GO:0005829">
    <property type="term" value="C:cytosol"/>
    <property type="evidence" value="ECO:0007669"/>
    <property type="project" value="TreeGrafter"/>
</dbReference>
<dbReference type="PANTHER" id="PTHR43384">
    <property type="entry name" value="SEPTUM SITE-DETERMINING PROTEIN MIND HOMOLOG, CHLOROPLASTIC-RELATED"/>
    <property type="match status" value="1"/>
</dbReference>
<dbReference type="Pfam" id="PF13614">
    <property type="entry name" value="AAA_31"/>
    <property type="match status" value="1"/>
</dbReference>
<keyword evidence="1" id="KW-0547">Nucleotide-binding</keyword>
<gene>
    <name evidence="4" type="ORF">HMPREF9220_1067</name>
</gene>
<sequence>MAEVISVVSGKGGVGKTLLAASLGISFAKKGKKTLLIDGDMGLRSLDIVLGLESESLYHFWDLAQGKCFAQEAILKVSENLDFLPGTVKEGWNELFSGSVDAVIEDVSALYDVVILDCPAGIGFELKEAEKYSHKILVVMAPLWTSKRSAERLLLELKSSSSVFFILNRMKNIDKIGISFKELYNSINQDLFLAAIPYSIKAEKSYQSGNLSEFIDLGAFSNSINKITDYLVYGKTTDFDIWEKILNDAEKENINYLKKEIFLKSEPKIYNKSKIYAGTNYKWRRRRW</sequence>
<dbReference type="eggNOG" id="COG2894">
    <property type="taxonomic scope" value="Bacteria"/>
</dbReference>
<dbReference type="GO" id="GO:0016887">
    <property type="term" value="F:ATP hydrolysis activity"/>
    <property type="evidence" value="ECO:0007669"/>
    <property type="project" value="TreeGrafter"/>
</dbReference>
<dbReference type="InterPro" id="IPR050625">
    <property type="entry name" value="ParA/MinD_ATPase"/>
</dbReference>
<proteinExistence type="predicted"/>
<comment type="caution">
    <text evidence="4">The sequence shown here is derived from an EMBL/GenBank/DDBJ whole genome shotgun (WGS) entry which is preliminary data.</text>
</comment>
<dbReference type="AlphaFoldDB" id="E4L884"/>
<dbReference type="RefSeq" id="WP_007554454.1">
    <property type="nucleotide sequence ID" value="NZ_AENT01000012.1"/>
</dbReference>
<keyword evidence="2" id="KW-0067">ATP-binding</keyword>
<dbReference type="OrthoDB" id="9773088at2"/>
<feature type="domain" description="AAA" evidence="3">
    <location>
        <begin position="3"/>
        <end position="154"/>
    </location>
</feature>
<dbReference type="SUPFAM" id="SSF52540">
    <property type="entry name" value="P-loop containing nucleoside triphosphate hydrolases"/>
    <property type="match status" value="1"/>
</dbReference>
<dbReference type="GO" id="GO:0051782">
    <property type="term" value="P:negative regulation of cell division"/>
    <property type="evidence" value="ECO:0007669"/>
    <property type="project" value="TreeGrafter"/>
</dbReference>
<dbReference type="Gene3D" id="3.40.50.300">
    <property type="entry name" value="P-loop containing nucleotide triphosphate hydrolases"/>
    <property type="match status" value="1"/>
</dbReference>
<dbReference type="InterPro" id="IPR025669">
    <property type="entry name" value="AAA_dom"/>
</dbReference>
<dbReference type="EMBL" id="AENT01000012">
    <property type="protein sequence ID" value="EFR43044.1"/>
    <property type="molecule type" value="Genomic_DNA"/>
</dbReference>
<dbReference type="InterPro" id="IPR027417">
    <property type="entry name" value="P-loop_NTPase"/>
</dbReference>
<evidence type="ECO:0000256" key="1">
    <source>
        <dbReference type="ARBA" id="ARBA00022741"/>
    </source>
</evidence>
<dbReference type="GO" id="GO:0005524">
    <property type="term" value="F:ATP binding"/>
    <property type="evidence" value="ECO:0007669"/>
    <property type="project" value="UniProtKB-KW"/>
</dbReference>
<name>E4L884_9FIRM</name>
<evidence type="ECO:0000256" key="2">
    <source>
        <dbReference type="ARBA" id="ARBA00022840"/>
    </source>
</evidence>
<evidence type="ECO:0000313" key="5">
    <source>
        <dbReference type="Proteomes" id="UP000004594"/>
    </source>
</evidence>
<evidence type="ECO:0000313" key="4">
    <source>
        <dbReference type="EMBL" id="EFR43044.1"/>
    </source>
</evidence>
<protein>
    <submittedName>
        <fullName evidence="4">CobQ/CobB/MinD/ParA nucleotide binding domain protein</fullName>
    </submittedName>
</protein>
<reference evidence="4 5" key="1">
    <citation type="submission" date="2010-11" db="EMBL/GenBank/DDBJ databases">
        <authorList>
            <person name="Durkin A.S."/>
            <person name="Madupu R."/>
            <person name="Torralba M."/>
            <person name="Gillis M."/>
            <person name="Methe B."/>
            <person name="Sutton G."/>
            <person name="Nelson K.E."/>
        </authorList>
    </citation>
    <scope>NUCLEOTIDE SEQUENCE [LARGE SCALE GENOMIC DNA]</scope>
    <source>
        <strain evidence="4 5">UPII 345-E</strain>
    </source>
</reference>
<dbReference type="GO" id="GO:0009898">
    <property type="term" value="C:cytoplasmic side of plasma membrane"/>
    <property type="evidence" value="ECO:0007669"/>
    <property type="project" value="TreeGrafter"/>
</dbReference>
<accession>E4L884</accession>
<dbReference type="PANTHER" id="PTHR43384:SF6">
    <property type="entry name" value="SEPTUM SITE-DETERMINING PROTEIN MIND HOMOLOG, CHLOROPLASTIC"/>
    <property type="match status" value="1"/>
</dbReference>
<dbReference type="Proteomes" id="UP000004594">
    <property type="component" value="Unassembled WGS sequence"/>
</dbReference>
<evidence type="ECO:0000259" key="3">
    <source>
        <dbReference type="Pfam" id="PF13614"/>
    </source>
</evidence>